<dbReference type="Proteomes" id="UP000242519">
    <property type="component" value="Unassembled WGS sequence"/>
</dbReference>
<evidence type="ECO:0000313" key="8">
    <source>
        <dbReference type="EMBL" id="OWP04174.1"/>
    </source>
</evidence>
<dbReference type="GO" id="GO:0005385">
    <property type="term" value="F:zinc ion transmembrane transporter activity"/>
    <property type="evidence" value="ECO:0007669"/>
    <property type="project" value="TreeGrafter"/>
</dbReference>
<feature type="region of interest" description="Disordered" evidence="5">
    <location>
        <begin position="143"/>
        <end position="174"/>
    </location>
</feature>
<feature type="transmembrane region" description="Helical" evidence="6">
    <location>
        <begin position="209"/>
        <end position="229"/>
    </location>
</feature>
<name>A0A218Z902_9HELO</name>
<reference evidence="8 9" key="1">
    <citation type="submission" date="2017-04" db="EMBL/GenBank/DDBJ databases">
        <title>Draft genome sequence of Marssonina coronaria NL1: causal agent of apple blotch.</title>
        <authorList>
            <person name="Cheng Q."/>
        </authorList>
    </citation>
    <scope>NUCLEOTIDE SEQUENCE [LARGE SCALE GENOMIC DNA]</scope>
    <source>
        <strain evidence="8 9">NL1</strain>
    </source>
</reference>
<feature type="transmembrane region" description="Helical" evidence="6">
    <location>
        <begin position="282"/>
        <end position="301"/>
    </location>
</feature>
<evidence type="ECO:0000256" key="7">
    <source>
        <dbReference type="SAM" id="SignalP"/>
    </source>
</evidence>
<dbReference type="PROSITE" id="PS51257">
    <property type="entry name" value="PROKAR_LIPOPROTEIN"/>
    <property type="match status" value="1"/>
</dbReference>
<dbReference type="STRING" id="503106.A0A218Z902"/>
<evidence type="ECO:0000256" key="4">
    <source>
        <dbReference type="ARBA" id="ARBA00023136"/>
    </source>
</evidence>
<feature type="transmembrane region" description="Helical" evidence="6">
    <location>
        <begin position="421"/>
        <end position="440"/>
    </location>
</feature>
<dbReference type="InParanoid" id="A0A218Z902"/>
<accession>A0A218Z902</accession>
<comment type="subcellular location">
    <subcellularLocation>
        <location evidence="1">Membrane</location>
        <topology evidence="1">Multi-pass membrane protein</topology>
    </subcellularLocation>
</comment>
<sequence>MTSRTAFVLASLLGCTIAQTLTLSGCHFHDGQEYCFLPDGSEVPFTRTGTATRTSAPQTTTAPATVEASPTLAAVPASVTGCHAHGDVQFCLGPSGTEYEVVQTPAVTPLPESYDGCHEHGAGEIYCEAPDGSEVQIVQEGAEHTETEHTHEHGHEHADEHDGEHAAEHAGASTSGRNCHYHGDTLHCTGGASVSCESVHHDYNTGLRIGMIFLILVTSGFAVFAPILLERFTRMKLNSIVFVILKQFGTGVIISTAFIHLLTHAEMQFSNECLGALSYESTATAIAMAGAFLCFLVEYIGSRLIAKRNKNVSAGVDSEQLSTSSKETVHAVPRPVDNSIAALGHSHGGGLDTETHFSVAVMESGIIFHSILIGVTLNVTPNSFYTTFLIVIVFHQMFEGLALGTRIAALKSSTSFFSKSLLAGAFTLITPIGMAIGVGVLSKFNGNDPATIIAIGTLDAISAGILLWVGLVEMLAHDWMSGDMARVGWFKGLVGGASLLAGMILMSVIGKWA</sequence>
<dbReference type="InterPro" id="IPR003689">
    <property type="entry name" value="ZIP"/>
</dbReference>
<dbReference type="Pfam" id="PF02535">
    <property type="entry name" value="Zip"/>
    <property type="match status" value="1"/>
</dbReference>
<evidence type="ECO:0000256" key="5">
    <source>
        <dbReference type="SAM" id="MobiDB-lite"/>
    </source>
</evidence>
<organism evidence="8 9">
    <name type="scientific">Diplocarpon coronariae</name>
    <dbReference type="NCBI Taxonomy" id="2795749"/>
    <lineage>
        <taxon>Eukaryota</taxon>
        <taxon>Fungi</taxon>
        <taxon>Dikarya</taxon>
        <taxon>Ascomycota</taxon>
        <taxon>Pezizomycotina</taxon>
        <taxon>Leotiomycetes</taxon>
        <taxon>Helotiales</taxon>
        <taxon>Drepanopezizaceae</taxon>
        <taxon>Diplocarpon</taxon>
    </lineage>
</organism>
<dbReference type="PANTHER" id="PTHR11040">
    <property type="entry name" value="ZINC/IRON TRANSPORTER"/>
    <property type="match status" value="1"/>
</dbReference>
<feature type="transmembrane region" description="Helical" evidence="6">
    <location>
        <begin position="488"/>
        <end position="509"/>
    </location>
</feature>
<keyword evidence="7" id="KW-0732">Signal</keyword>
<dbReference type="PANTHER" id="PTHR11040:SF44">
    <property type="entry name" value="PROTEIN ZNTC-RELATED"/>
    <property type="match status" value="1"/>
</dbReference>
<gene>
    <name evidence="8" type="ORF">B2J93_383</name>
</gene>
<dbReference type="AlphaFoldDB" id="A0A218Z902"/>
<feature type="compositionally biased region" description="Basic and acidic residues" evidence="5">
    <location>
        <begin position="143"/>
        <end position="168"/>
    </location>
</feature>
<keyword evidence="9" id="KW-1185">Reference proteome</keyword>
<evidence type="ECO:0000256" key="1">
    <source>
        <dbReference type="ARBA" id="ARBA00004141"/>
    </source>
</evidence>
<feature type="signal peptide" evidence="7">
    <location>
        <begin position="1"/>
        <end position="18"/>
    </location>
</feature>
<keyword evidence="3 6" id="KW-1133">Transmembrane helix</keyword>
<feature type="transmembrane region" description="Helical" evidence="6">
    <location>
        <begin position="241"/>
        <end position="262"/>
    </location>
</feature>
<feature type="transmembrane region" description="Helical" evidence="6">
    <location>
        <begin position="452"/>
        <end position="476"/>
    </location>
</feature>
<comment type="caution">
    <text evidence="8">The sequence shown here is derived from an EMBL/GenBank/DDBJ whole genome shotgun (WGS) entry which is preliminary data.</text>
</comment>
<evidence type="ECO:0000256" key="3">
    <source>
        <dbReference type="ARBA" id="ARBA00022989"/>
    </source>
</evidence>
<dbReference type="GO" id="GO:0005886">
    <property type="term" value="C:plasma membrane"/>
    <property type="evidence" value="ECO:0007669"/>
    <property type="project" value="TreeGrafter"/>
</dbReference>
<dbReference type="OrthoDB" id="448280at2759"/>
<evidence type="ECO:0000256" key="6">
    <source>
        <dbReference type="SAM" id="Phobius"/>
    </source>
</evidence>
<keyword evidence="2 6" id="KW-0812">Transmembrane</keyword>
<feature type="chain" id="PRO_5013030345" evidence="7">
    <location>
        <begin position="19"/>
        <end position="513"/>
    </location>
</feature>
<proteinExistence type="predicted"/>
<keyword evidence="4 6" id="KW-0472">Membrane</keyword>
<evidence type="ECO:0000256" key="2">
    <source>
        <dbReference type="ARBA" id="ARBA00022692"/>
    </source>
</evidence>
<protein>
    <submittedName>
        <fullName evidence="8">Zinc/iron transporter</fullName>
    </submittedName>
</protein>
<evidence type="ECO:0000313" key="9">
    <source>
        <dbReference type="Proteomes" id="UP000242519"/>
    </source>
</evidence>
<dbReference type="EMBL" id="MZNU01000132">
    <property type="protein sequence ID" value="OWP04174.1"/>
    <property type="molecule type" value="Genomic_DNA"/>
</dbReference>